<dbReference type="EMBL" id="CAJOBI010095591">
    <property type="protein sequence ID" value="CAF4563248.1"/>
    <property type="molecule type" value="Genomic_DNA"/>
</dbReference>
<keyword evidence="2" id="KW-0812">Transmembrane</keyword>
<keyword evidence="2" id="KW-1133">Transmembrane helix</keyword>
<feature type="region of interest" description="Disordered" evidence="1">
    <location>
        <begin position="212"/>
        <end position="234"/>
    </location>
</feature>
<feature type="compositionally biased region" description="Acidic residues" evidence="1">
    <location>
        <begin position="214"/>
        <end position="225"/>
    </location>
</feature>
<accession>A0A8S2YHQ3</accession>
<feature type="non-terminal residue" evidence="3">
    <location>
        <position position="1"/>
    </location>
</feature>
<sequence>MDKKDLDLILSQVSNFNMTPENQKSQTKRQYFITYQSHFSIEINAHCLVYIAMLVSEGKFPDTALNVWLQNSQTCESTFRSARAISNIFSAGVNFTVSQFLNRVNKLSVLQNIKSNANQNNLRFPQHHKLHRTTQNTSTVSNTTNLSKTAIENRVLEAYEYAAKLFSPLKIKQLLRYGRIKSIEETSRCISRELEAFWSSDINIINDLTGNSEIESDNEQNDETETNPTDDYNSEEEFELNDNLDMISNTNISTNRGFELAAGIGLGIIVLAIFFRGSICFPIGKHFGLDWLLFLFCLLIDVAIRLGLRLGLCVGIDIALDLLIDVFIADIGTVINLNIRNIDIISDIRVLFRFGIGINIIHAGICFRLGIGFVDIGTAFNDIVLGIVISNRKSIDTGRAIGFGFVYCR</sequence>
<name>A0A8S2YHQ3_9BILA</name>
<evidence type="ECO:0000256" key="1">
    <source>
        <dbReference type="SAM" id="MobiDB-lite"/>
    </source>
</evidence>
<evidence type="ECO:0000313" key="4">
    <source>
        <dbReference type="Proteomes" id="UP000676336"/>
    </source>
</evidence>
<feature type="transmembrane region" description="Helical" evidence="2">
    <location>
        <begin position="351"/>
        <end position="371"/>
    </location>
</feature>
<comment type="caution">
    <text evidence="3">The sequence shown here is derived from an EMBL/GenBank/DDBJ whole genome shotgun (WGS) entry which is preliminary data.</text>
</comment>
<feature type="transmembrane region" description="Helical" evidence="2">
    <location>
        <begin position="260"/>
        <end position="279"/>
    </location>
</feature>
<dbReference type="AlphaFoldDB" id="A0A8S2YHQ3"/>
<dbReference type="Proteomes" id="UP000676336">
    <property type="component" value="Unassembled WGS sequence"/>
</dbReference>
<evidence type="ECO:0000256" key="2">
    <source>
        <dbReference type="SAM" id="Phobius"/>
    </source>
</evidence>
<proteinExistence type="predicted"/>
<organism evidence="3 4">
    <name type="scientific">Rotaria magnacalcarata</name>
    <dbReference type="NCBI Taxonomy" id="392030"/>
    <lineage>
        <taxon>Eukaryota</taxon>
        <taxon>Metazoa</taxon>
        <taxon>Spiralia</taxon>
        <taxon>Gnathifera</taxon>
        <taxon>Rotifera</taxon>
        <taxon>Eurotatoria</taxon>
        <taxon>Bdelloidea</taxon>
        <taxon>Philodinida</taxon>
        <taxon>Philodinidae</taxon>
        <taxon>Rotaria</taxon>
    </lineage>
</organism>
<gene>
    <name evidence="3" type="ORF">SMN809_LOCUS37535</name>
</gene>
<evidence type="ECO:0000313" key="3">
    <source>
        <dbReference type="EMBL" id="CAF4563248.1"/>
    </source>
</evidence>
<reference evidence="3" key="1">
    <citation type="submission" date="2021-02" db="EMBL/GenBank/DDBJ databases">
        <authorList>
            <person name="Nowell W R."/>
        </authorList>
    </citation>
    <scope>NUCLEOTIDE SEQUENCE</scope>
</reference>
<feature type="transmembrane region" description="Helical" evidence="2">
    <location>
        <begin position="318"/>
        <end position="339"/>
    </location>
</feature>
<feature type="transmembrane region" description="Helical" evidence="2">
    <location>
        <begin position="291"/>
        <end position="312"/>
    </location>
</feature>
<keyword evidence="2" id="KW-0472">Membrane</keyword>
<protein>
    <submittedName>
        <fullName evidence="3">Uncharacterized protein</fullName>
    </submittedName>
</protein>